<protein>
    <recommendedName>
        <fullName evidence="3">Glycosyl transferase family 2</fullName>
    </recommendedName>
</protein>
<dbReference type="InterPro" id="IPR029044">
    <property type="entry name" value="Nucleotide-diphossugar_trans"/>
</dbReference>
<evidence type="ECO:0000313" key="1">
    <source>
        <dbReference type="EMBL" id="NOV97446.1"/>
    </source>
</evidence>
<proteinExistence type="predicted"/>
<organism evidence="1 2">
    <name type="scientific">Isoptericola halotolerans</name>
    <dbReference type="NCBI Taxonomy" id="300560"/>
    <lineage>
        <taxon>Bacteria</taxon>
        <taxon>Bacillati</taxon>
        <taxon>Actinomycetota</taxon>
        <taxon>Actinomycetes</taxon>
        <taxon>Micrococcales</taxon>
        <taxon>Promicromonosporaceae</taxon>
        <taxon>Isoptericola</taxon>
    </lineage>
</organism>
<accession>A0ABX2A427</accession>
<dbReference type="RefSeq" id="WP_171783657.1">
    <property type="nucleotide sequence ID" value="NZ_BAAAML010000006.1"/>
</dbReference>
<keyword evidence="2" id="KW-1185">Reference proteome</keyword>
<dbReference type="Proteomes" id="UP000757540">
    <property type="component" value="Unassembled WGS sequence"/>
</dbReference>
<evidence type="ECO:0000313" key="2">
    <source>
        <dbReference type="Proteomes" id="UP000757540"/>
    </source>
</evidence>
<comment type="caution">
    <text evidence="1">The sequence shown here is derived from an EMBL/GenBank/DDBJ whole genome shotgun (WGS) entry which is preliminary data.</text>
</comment>
<dbReference type="SUPFAM" id="SSF53448">
    <property type="entry name" value="Nucleotide-diphospho-sugar transferases"/>
    <property type="match status" value="1"/>
</dbReference>
<reference evidence="1 2" key="1">
    <citation type="submission" date="2020-05" db="EMBL/GenBank/DDBJ databases">
        <title>Genomic Encyclopedia of Type Strains, Phase III (KMG-III): the genomes of soil and plant-associated and newly described type strains.</title>
        <authorList>
            <person name="Whitman W."/>
        </authorList>
    </citation>
    <scope>NUCLEOTIDE SEQUENCE [LARGE SCALE GENOMIC DNA]</scope>
    <source>
        <strain evidence="1 2">KCTC 19046</strain>
    </source>
</reference>
<evidence type="ECO:0008006" key="3">
    <source>
        <dbReference type="Google" id="ProtNLM"/>
    </source>
</evidence>
<gene>
    <name evidence="1" type="ORF">HDG69_002021</name>
</gene>
<name>A0ABX2A427_9MICO</name>
<dbReference type="EMBL" id="JABEZU010000002">
    <property type="protein sequence ID" value="NOV97446.1"/>
    <property type="molecule type" value="Genomic_DNA"/>
</dbReference>
<sequence>MRIHAYVLAADPHFLAASLRSYYDRVDRVVVSYDRSSTSWTGTSLPVDECLRIIKAVDVDGKCVLAPGDFWNPDAEPIANDTAQRQTALDQAGDGADWVLQLDTDEIMPAPGTFLAMVDEAEDVGADALEYPARWLYSRVGDAPGGGRYLEASTRFWRPAASFPGPLAVRPGVTLDCARQSSAAVHFRVDLRPWHTDRVQAYERPVHAVIPVSDAVVHYSWVRPDEQMRRKFGWSGHAAAYSQPAVYAKWVARTRRPWRAVLATPVRRHPAWLRLSVIAPEAEDV</sequence>